<dbReference type="Pfam" id="PF00903">
    <property type="entry name" value="Glyoxalase"/>
    <property type="match status" value="1"/>
</dbReference>
<dbReference type="Gene3D" id="3.10.180.10">
    <property type="entry name" value="2,3-Dihydroxybiphenyl 1,2-Dioxygenase, domain 1"/>
    <property type="match status" value="1"/>
</dbReference>
<dbReference type="PANTHER" id="PTHR43048:SF5">
    <property type="entry name" value="BLR5325 PROTEIN"/>
    <property type="match status" value="1"/>
</dbReference>
<dbReference type="GO" id="GO:0046491">
    <property type="term" value="P:L-methylmalonyl-CoA metabolic process"/>
    <property type="evidence" value="ECO:0007669"/>
    <property type="project" value="TreeGrafter"/>
</dbReference>
<accession>A0A4Y4DLR7</accession>
<dbReference type="SUPFAM" id="SSF54593">
    <property type="entry name" value="Glyoxalase/Bleomycin resistance protein/Dihydroxybiphenyl dioxygenase"/>
    <property type="match status" value="1"/>
</dbReference>
<keyword evidence="4" id="KW-1185">Reference proteome</keyword>
<dbReference type="Proteomes" id="UP000316612">
    <property type="component" value="Unassembled WGS sequence"/>
</dbReference>
<dbReference type="RefSeq" id="WP_141361228.1">
    <property type="nucleotide sequence ID" value="NZ_BAAAJL010000007.1"/>
</dbReference>
<evidence type="ECO:0000313" key="3">
    <source>
        <dbReference type="EMBL" id="GED04774.1"/>
    </source>
</evidence>
<dbReference type="InterPro" id="IPR004360">
    <property type="entry name" value="Glyas_Fos-R_dOase_dom"/>
</dbReference>
<dbReference type="InterPro" id="IPR051785">
    <property type="entry name" value="MMCE/EMCE_epimerase"/>
</dbReference>
<evidence type="ECO:0000256" key="1">
    <source>
        <dbReference type="ARBA" id="ARBA00022723"/>
    </source>
</evidence>
<dbReference type="EMBL" id="BJNY01000001">
    <property type="protein sequence ID" value="GED04774.1"/>
    <property type="molecule type" value="Genomic_DNA"/>
</dbReference>
<sequence>MPMVKRLDHVGVTVLDLDEMIRFFELLGLEVQGRMDGFEGEFLDTVCGIPHSKTSIVMLGIPGTDVGIELSSFERPTGGSIHPDLMANDPGLRSLAFEVEDLEALLDVLSEQGHSLIGGVGEHEGVWKMAYVRGPEGIIVALAQRIDGDRL</sequence>
<proteinExistence type="predicted"/>
<dbReference type="PANTHER" id="PTHR43048">
    <property type="entry name" value="METHYLMALONYL-COA EPIMERASE"/>
    <property type="match status" value="1"/>
</dbReference>
<feature type="domain" description="VOC" evidence="2">
    <location>
        <begin position="6"/>
        <end position="145"/>
    </location>
</feature>
<dbReference type="InterPro" id="IPR037523">
    <property type="entry name" value="VOC_core"/>
</dbReference>
<dbReference type="AlphaFoldDB" id="A0A4Y4DLR7"/>
<dbReference type="OrthoDB" id="7187210at2"/>
<name>A0A4Y4DLR7_GLUUR</name>
<dbReference type="GO" id="GO:0046872">
    <property type="term" value="F:metal ion binding"/>
    <property type="evidence" value="ECO:0007669"/>
    <property type="project" value="UniProtKB-KW"/>
</dbReference>
<evidence type="ECO:0000313" key="4">
    <source>
        <dbReference type="Proteomes" id="UP000316612"/>
    </source>
</evidence>
<dbReference type="InterPro" id="IPR029068">
    <property type="entry name" value="Glyas_Bleomycin-R_OHBP_Dase"/>
</dbReference>
<protein>
    <submittedName>
        <fullName evidence="3">Glyoxalase</fullName>
    </submittedName>
</protein>
<organism evidence="3 4">
    <name type="scientific">Glutamicibacter uratoxydans</name>
    <name type="common">Arthrobacter uratoxydans</name>
    <dbReference type="NCBI Taxonomy" id="43667"/>
    <lineage>
        <taxon>Bacteria</taxon>
        <taxon>Bacillati</taxon>
        <taxon>Actinomycetota</taxon>
        <taxon>Actinomycetes</taxon>
        <taxon>Micrococcales</taxon>
        <taxon>Micrococcaceae</taxon>
        <taxon>Glutamicibacter</taxon>
    </lineage>
</organism>
<dbReference type="PROSITE" id="PS51819">
    <property type="entry name" value="VOC"/>
    <property type="match status" value="1"/>
</dbReference>
<comment type="caution">
    <text evidence="3">The sequence shown here is derived from an EMBL/GenBank/DDBJ whole genome shotgun (WGS) entry which is preliminary data.</text>
</comment>
<evidence type="ECO:0000259" key="2">
    <source>
        <dbReference type="PROSITE" id="PS51819"/>
    </source>
</evidence>
<dbReference type="GO" id="GO:0004493">
    <property type="term" value="F:methylmalonyl-CoA epimerase activity"/>
    <property type="evidence" value="ECO:0007669"/>
    <property type="project" value="TreeGrafter"/>
</dbReference>
<reference evidence="3 4" key="1">
    <citation type="submission" date="2019-06" db="EMBL/GenBank/DDBJ databases">
        <title>Whole genome shotgun sequence of Glutamicibacter uratoxydans NBRC 15515.</title>
        <authorList>
            <person name="Hosoyama A."/>
            <person name="Uohara A."/>
            <person name="Ohji S."/>
            <person name="Ichikawa N."/>
        </authorList>
    </citation>
    <scope>NUCLEOTIDE SEQUENCE [LARGE SCALE GENOMIC DNA]</scope>
    <source>
        <strain evidence="3 4">NBRC 15515</strain>
    </source>
</reference>
<keyword evidence="1" id="KW-0479">Metal-binding</keyword>
<gene>
    <name evidence="3" type="ORF">AUR04nite_03060</name>
</gene>